<proteinExistence type="predicted"/>
<keyword evidence="2" id="KW-1185">Reference proteome</keyword>
<gene>
    <name evidence="1" type="ORF">GRS66_001572</name>
</gene>
<accession>A0A6C1DQZ0</accession>
<dbReference type="Proteomes" id="UP000501346">
    <property type="component" value="Chromosome ScVI"/>
</dbReference>
<name>A0A6C1DQZ0_SACPS</name>
<dbReference type="AlphaFoldDB" id="A0A6C1DQZ0"/>
<organism evidence="1 2">
    <name type="scientific">Saccharomyces pastorianus</name>
    <name type="common">Lager yeast</name>
    <name type="synonym">Saccharomyces cerevisiae x Saccharomyces eubayanus</name>
    <dbReference type="NCBI Taxonomy" id="27292"/>
    <lineage>
        <taxon>Eukaryota</taxon>
        <taxon>Fungi</taxon>
        <taxon>Dikarya</taxon>
        <taxon>Ascomycota</taxon>
        <taxon>Saccharomycotina</taxon>
        <taxon>Saccharomycetes</taxon>
        <taxon>Saccharomycetales</taxon>
        <taxon>Saccharomycetaceae</taxon>
        <taxon>Saccharomyces</taxon>
    </lineage>
</organism>
<reference evidence="1 2" key="1">
    <citation type="journal article" date="2019" name="BMC Genomics">
        <title>Chromosome level assembly and comparative genome analysis confirm lager-brewing yeasts originated from a single hybridization.</title>
        <authorList>
            <person name="Salazar A.N."/>
            <person name="Gorter de Vries A.R."/>
            <person name="van den Broek M."/>
            <person name="Brouwers N."/>
            <person name="de la Torre Cortes P."/>
            <person name="Kuijpers N.G.A."/>
            <person name="Daran J.G."/>
            <person name="Abeel T."/>
        </authorList>
    </citation>
    <scope>NUCLEOTIDE SEQUENCE [LARGE SCALE GENOMIC DNA]</scope>
    <source>
        <strain evidence="1 2">CBS 1483</strain>
    </source>
</reference>
<protein>
    <submittedName>
        <fullName evidence="1">Uncharacterized protein</fullName>
    </submittedName>
</protein>
<dbReference type="OrthoDB" id="4041977at2759"/>
<dbReference type="SMR" id="A0A6C1DQZ0"/>
<evidence type="ECO:0000313" key="2">
    <source>
        <dbReference type="Proteomes" id="UP000501346"/>
    </source>
</evidence>
<sequence length="148" mass="17180">MPKSRPKRTIASSSSVFYGSSPFQNDGYIKVMELVSHIVIEINHSPTATTDETRKQNNPELKVKEPVCNLKKWENNTNFILEDHTKNKTKLSSTDRIRKWFRRHILKEEIEILSHGKQLSSIDEDYCPSNVLVGCSRDLNKLRSFQNF</sequence>
<evidence type="ECO:0000313" key="1">
    <source>
        <dbReference type="EMBL" id="QID79319.1"/>
    </source>
</evidence>
<dbReference type="EMBL" id="CP048987">
    <property type="protein sequence ID" value="QID79319.1"/>
    <property type="molecule type" value="Genomic_DNA"/>
</dbReference>